<comment type="caution">
    <text evidence="1">The sequence shown here is derived from an EMBL/GenBank/DDBJ whole genome shotgun (WGS) entry which is preliminary data.</text>
</comment>
<reference evidence="1 2" key="1">
    <citation type="journal article" date="2024" name="bioRxiv">
        <title>A reference genome for Trichogramma kaykai: A tiny desert-dwelling parasitoid wasp with competing sex-ratio distorters.</title>
        <authorList>
            <person name="Culotta J."/>
            <person name="Lindsey A.R."/>
        </authorList>
    </citation>
    <scope>NUCLEOTIDE SEQUENCE [LARGE SCALE GENOMIC DNA]</scope>
    <source>
        <strain evidence="1 2">KSX58</strain>
    </source>
</reference>
<dbReference type="Proteomes" id="UP001627154">
    <property type="component" value="Unassembled WGS sequence"/>
</dbReference>
<proteinExistence type="predicted"/>
<dbReference type="EMBL" id="JBJJXI010000146">
    <property type="protein sequence ID" value="KAL3386445.1"/>
    <property type="molecule type" value="Genomic_DNA"/>
</dbReference>
<gene>
    <name evidence="1" type="ORF">TKK_017955</name>
</gene>
<sequence length="104" mass="12243">MSLFIEVCRLYQSQINVYGRIKKTYPLIVIACGGRLVDELNCILCRKRYTHPAVNYGEYLHRFPCYCQARQSLGRSYMSKRFFVLIYTKSRERKRASKNGCTLS</sequence>
<protein>
    <submittedName>
        <fullName evidence="1">Uncharacterized protein</fullName>
    </submittedName>
</protein>
<dbReference type="AlphaFoldDB" id="A0ABD2W0W3"/>
<evidence type="ECO:0000313" key="1">
    <source>
        <dbReference type="EMBL" id="KAL3386445.1"/>
    </source>
</evidence>
<name>A0ABD2W0W3_9HYME</name>
<accession>A0ABD2W0W3</accession>
<keyword evidence="2" id="KW-1185">Reference proteome</keyword>
<organism evidence="1 2">
    <name type="scientific">Trichogramma kaykai</name>
    <dbReference type="NCBI Taxonomy" id="54128"/>
    <lineage>
        <taxon>Eukaryota</taxon>
        <taxon>Metazoa</taxon>
        <taxon>Ecdysozoa</taxon>
        <taxon>Arthropoda</taxon>
        <taxon>Hexapoda</taxon>
        <taxon>Insecta</taxon>
        <taxon>Pterygota</taxon>
        <taxon>Neoptera</taxon>
        <taxon>Endopterygota</taxon>
        <taxon>Hymenoptera</taxon>
        <taxon>Apocrita</taxon>
        <taxon>Proctotrupomorpha</taxon>
        <taxon>Chalcidoidea</taxon>
        <taxon>Trichogrammatidae</taxon>
        <taxon>Trichogramma</taxon>
    </lineage>
</organism>
<evidence type="ECO:0000313" key="2">
    <source>
        <dbReference type="Proteomes" id="UP001627154"/>
    </source>
</evidence>